<protein>
    <recommendedName>
        <fullName evidence="3">DUF3352 domain-containing protein</fullName>
    </recommendedName>
</protein>
<evidence type="ECO:0000313" key="2">
    <source>
        <dbReference type="Proteomes" id="UP000027661"/>
    </source>
</evidence>
<reference evidence="1 2" key="1">
    <citation type="submission" date="2014-04" db="EMBL/GenBank/DDBJ databases">
        <authorList>
            <person name="Sears C."/>
            <person name="Carroll K."/>
            <person name="Sack B.R."/>
            <person name="Qadri F."/>
            <person name="Myers L.L."/>
            <person name="Chung G.-T."/>
            <person name="Escheverria P."/>
            <person name="Fraser C.M."/>
            <person name="Sadzewicz L."/>
            <person name="Shefchek K.A."/>
            <person name="Tallon L."/>
            <person name="Das S.P."/>
            <person name="Daugherty S."/>
            <person name="Mongodin E.F."/>
        </authorList>
    </citation>
    <scope>NUCLEOTIDE SEQUENCE [LARGE SCALE GENOMIC DNA]</scope>
    <source>
        <strain evidence="1 2">3975 RP4</strain>
    </source>
</reference>
<proteinExistence type="predicted"/>
<dbReference type="RefSeq" id="WP_005846032.1">
    <property type="nucleotide sequence ID" value="NZ_JNHM01000012.1"/>
</dbReference>
<evidence type="ECO:0000313" key="1">
    <source>
        <dbReference type="EMBL" id="KDS55777.1"/>
    </source>
</evidence>
<dbReference type="AlphaFoldDB" id="A0A069SM00"/>
<dbReference type="EMBL" id="JNHM01000012">
    <property type="protein sequence ID" value="KDS55777.1"/>
    <property type="molecule type" value="Genomic_DNA"/>
</dbReference>
<sequence>MRLRTVAKLGMVLSVVLFCTAVGFYGFAKLSLTDKSREINLFSLVPADCIGVLESDNINYFLNEFPQLNYSEELGNFQFPGLFNYVLGGLNEYTTNTAHGLSSKMSRVVVSFHSPGTPRDQVVYFRMGADDKETLGDMLLERTPGSFSPKKEKYRGKTIAVYPLGNNDFLAVYSEAGFYVVSYQKSLIEKVIDAREDEEKALSNDPVFAKAMQKKKTHNFLTLYGRTPSMPFLQDNSGCWSEFDFHMNSDVVYLTGDTFMPDSCGCVNQMAEKLKNIPDIREDSLIISADKDSMANYMEEAYERNSRTLFNECVANLSRDAAFMLVADMNKISRNPERFEPYLPAFLLENAPLFHSFILSTQLSVVNDRLSHIMVLTYKD</sequence>
<evidence type="ECO:0008006" key="3">
    <source>
        <dbReference type="Google" id="ProtNLM"/>
    </source>
</evidence>
<name>A0A069SM00_PHOVU</name>
<comment type="caution">
    <text evidence="1">The sequence shown here is derived from an EMBL/GenBank/DDBJ whole genome shotgun (WGS) entry which is preliminary data.</text>
</comment>
<dbReference type="PATRIC" id="fig|1339352.3.peg.1040"/>
<dbReference type="Proteomes" id="UP000027661">
    <property type="component" value="Unassembled WGS sequence"/>
</dbReference>
<gene>
    <name evidence="1" type="ORF">M099_1075</name>
</gene>
<organism evidence="1 2">
    <name type="scientific">Phocaeicola vulgatus str. 3975 RP4</name>
    <dbReference type="NCBI Taxonomy" id="1339352"/>
    <lineage>
        <taxon>Bacteria</taxon>
        <taxon>Pseudomonadati</taxon>
        <taxon>Bacteroidota</taxon>
        <taxon>Bacteroidia</taxon>
        <taxon>Bacteroidales</taxon>
        <taxon>Bacteroidaceae</taxon>
        <taxon>Phocaeicola</taxon>
    </lineage>
</organism>
<accession>A0A069SM00</accession>